<dbReference type="InterPro" id="IPR003594">
    <property type="entry name" value="HATPase_dom"/>
</dbReference>
<comment type="catalytic activity">
    <reaction evidence="1">
        <text>ATP + protein L-histidine = ADP + protein N-phospho-L-histidine.</text>
        <dbReference type="EC" id="2.7.13.3"/>
    </reaction>
</comment>
<dbReference type="GeneID" id="35001274"/>
<feature type="modified residue" description="4-aspartylphosphate" evidence="7">
    <location>
        <position position="65"/>
    </location>
</feature>
<dbReference type="STRING" id="1073996.SAMN05444271_12045"/>
<dbReference type="InterPro" id="IPR004358">
    <property type="entry name" value="Sig_transdc_His_kin-like_C"/>
</dbReference>
<evidence type="ECO:0000256" key="7">
    <source>
        <dbReference type="PROSITE-ProRule" id="PRU00169"/>
    </source>
</evidence>
<dbReference type="CDD" id="cd00075">
    <property type="entry name" value="HATPase"/>
    <property type="match status" value="1"/>
</dbReference>
<dbReference type="SUPFAM" id="SSF55874">
    <property type="entry name" value="ATPase domain of HSP90 chaperone/DNA topoisomerase II/histidine kinase"/>
    <property type="match status" value="1"/>
</dbReference>
<dbReference type="Proteomes" id="UP000198888">
    <property type="component" value="Unassembled WGS sequence"/>
</dbReference>
<evidence type="ECO:0000313" key="10">
    <source>
        <dbReference type="EMBL" id="SEJ08935.1"/>
    </source>
</evidence>
<keyword evidence="5 10" id="KW-0418">Kinase</keyword>
<accession>A0A1H6W9E9</accession>
<evidence type="ECO:0000256" key="1">
    <source>
        <dbReference type="ARBA" id="ARBA00000085"/>
    </source>
</evidence>
<dbReference type="Pfam" id="PF02518">
    <property type="entry name" value="HATPase_c"/>
    <property type="match status" value="1"/>
</dbReference>
<feature type="domain" description="Response regulatory" evidence="9">
    <location>
        <begin position="10"/>
        <end position="135"/>
    </location>
</feature>
<feature type="domain" description="Histidine kinase" evidence="8">
    <location>
        <begin position="158"/>
        <end position="362"/>
    </location>
</feature>
<dbReference type="SMART" id="SM00387">
    <property type="entry name" value="HATPase_c"/>
    <property type="match status" value="1"/>
</dbReference>
<dbReference type="SMART" id="SM00388">
    <property type="entry name" value="HisKA"/>
    <property type="match status" value="1"/>
</dbReference>
<dbReference type="PRINTS" id="PR00344">
    <property type="entry name" value="BCTRLSENSOR"/>
</dbReference>
<proteinExistence type="predicted"/>
<dbReference type="PANTHER" id="PTHR43711">
    <property type="entry name" value="TWO-COMPONENT HISTIDINE KINASE"/>
    <property type="match status" value="1"/>
</dbReference>
<dbReference type="InterPro" id="IPR011006">
    <property type="entry name" value="CheY-like_superfamily"/>
</dbReference>
<dbReference type="RefSeq" id="WP_089673132.1">
    <property type="nucleotide sequence ID" value="NZ_CP024845.1"/>
</dbReference>
<dbReference type="EC" id="2.7.13.3" evidence="2"/>
<evidence type="ECO:0000256" key="3">
    <source>
        <dbReference type="ARBA" id="ARBA00022553"/>
    </source>
</evidence>
<dbReference type="Gene3D" id="1.10.287.130">
    <property type="match status" value="1"/>
</dbReference>
<dbReference type="PROSITE" id="PS50109">
    <property type="entry name" value="HIS_KIN"/>
    <property type="match status" value="1"/>
</dbReference>
<keyword evidence="11" id="KW-1185">Reference proteome</keyword>
<dbReference type="EMBL" id="FNYR01000020">
    <property type="protein sequence ID" value="SEJ08935.1"/>
    <property type="molecule type" value="Genomic_DNA"/>
</dbReference>
<reference evidence="10 11" key="1">
    <citation type="submission" date="2016-10" db="EMBL/GenBank/DDBJ databases">
        <authorList>
            <person name="de Groot N.N."/>
        </authorList>
    </citation>
    <scope>NUCLEOTIDE SEQUENCE [LARGE SCALE GENOMIC DNA]</scope>
    <source>
        <strain evidence="10 11">DSM 22187</strain>
    </source>
</reference>
<dbReference type="Gene3D" id="3.30.565.10">
    <property type="entry name" value="Histidine kinase-like ATPase, C-terminal domain"/>
    <property type="match status" value="1"/>
</dbReference>
<protein>
    <recommendedName>
        <fullName evidence="2">histidine kinase</fullName>
        <ecNumber evidence="2">2.7.13.3</ecNumber>
    </recommendedName>
</protein>
<keyword evidence="3 7" id="KW-0597">Phosphoprotein</keyword>
<dbReference type="InterPro" id="IPR050736">
    <property type="entry name" value="Sensor_HK_Regulatory"/>
</dbReference>
<dbReference type="GO" id="GO:0000155">
    <property type="term" value="F:phosphorelay sensor kinase activity"/>
    <property type="evidence" value="ECO:0007669"/>
    <property type="project" value="InterPro"/>
</dbReference>
<dbReference type="PROSITE" id="PS50110">
    <property type="entry name" value="RESPONSE_REGULATORY"/>
    <property type="match status" value="1"/>
</dbReference>
<gene>
    <name evidence="10" type="ORF">SAMN05444271_12045</name>
</gene>
<keyword evidence="6" id="KW-0902">Two-component regulatory system</keyword>
<keyword evidence="4" id="KW-0808">Transferase</keyword>
<dbReference type="SMART" id="SM00448">
    <property type="entry name" value="REC"/>
    <property type="match status" value="1"/>
</dbReference>
<dbReference type="Pfam" id="PF00072">
    <property type="entry name" value="Response_reg"/>
    <property type="match status" value="1"/>
</dbReference>
<organism evidence="10 11">
    <name type="scientific">Halohasta litchfieldiae</name>
    <dbReference type="NCBI Taxonomy" id="1073996"/>
    <lineage>
        <taxon>Archaea</taxon>
        <taxon>Methanobacteriati</taxon>
        <taxon>Methanobacteriota</taxon>
        <taxon>Stenosarchaea group</taxon>
        <taxon>Halobacteria</taxon>
        <taxon>Halobacteriales</taxon>
        <taxon>Haloferacaceae</taxon>
        <taxon>Halohasta</taxon>
    </lineage>
</organism>
<evidence type="ECO:0000256" key="5">
    <source>
        <dbReference type="ARBA" id="ARBA00022777"/>
    </source>
</evidence>
<dbReference type="KEGG" id="hae:halTADL_0450"/>
<dbReference type="SUPFAM" id="SSF52172">
    <property type="entry name" value="CheY-like"/>
    <property type="match status" value="1"/>
</dbReference>
<evidence type="ECO:0000256" key="6">
    <source>
        <dbReference type="ARBA" id="ARBA00023012"/>
    </source>
</evidence>
<dbReference type="AlphaFoldDB" id="A0A1H6W9E9"/>
<evidence type="ECO:0000313" key="11">
    <source>
        <dbReference type="Proteomes" id="UP000198888"/>
    </source>
</evidence>
<dbReference type="Gene3D" id="3.40.50.2300">
    <property type="match status" value="1"/>
</dbReference>
<accession>A0A2H4PYR8</accession>
<evidence type="ECO:0000259" key="8">
    <source>
        <dbReference type="PROSITE" id="PS50109"/>
    </source>
</evidence>
<dbReference type="InterPro" id="IPR036890">
    <property type="entry name" value="HATPase_C_sf"/>
</dbReference>
<dbReference type="InterPro" id="IPR001789">
    <property type="entry name" value="Sig_transdc_resp-reg_receiver"/>
</dbReference>
<evidence type="ECO:0000256" key="4">
    <source>
        <dbReference type="ARBA" id="ARBA00022679"/>
    </source>
</evidence>
<dbReference type="CDD" id="cd00082">
    <property type="entry name" value="HisKA"/>
    <property type="match status" value="1"/>
</dbReference>
<dbReference type="InterPro" id="IPR005467">
    <property type="entry name" value="His_kinase_dom"/>
</dbReference>
<evidence type="ECO:0000256" key="2">
    <source>
        <dbReference type="ARBA" id="ARBA00012438"/>
    </source>
</evidence>
<dbReference type="PANTHER" id="PTHR43711:SF1">
    <property type="entry name" value="HISTIDINE KINASE 1"/>
    <property type="match status" value="1"/>
</dbReference>
<sequence>MSISPDDELHLLLVEDNPGDAKLFEHHLTTSRSEAFPPATVSHVESLAAAVNELEAEPYDLVLLDLGLPESSGLETLNRYNEAIEREELTPVPVVVLTGLKDDAASVEAIERGAQDYLVKDNVDENVLHRTLRYALERHAQQQELRRQNQRLEQFASVVSHDLRNPLSVATGRIEMVDDDHADVIERNLDRMETIIEDVLTLAREGKSVEETEPVDLSSLAVKCWENVETASASLSTDDEITIMADQSRCRQLLENLIRNSVEHSSTGSRPQADDSVEHVGEDVSIHIGRVDGGFYVEDDGLGIPEDKREEVFEAGYTTNRDGTGFGLNIVREIAEAHGWSVEITESADGGARFEFTGITAL</sequence>
<evidence type="ECO:0000259" key="9">
    <source>
        <dbReference type="PROSITE" id="PS50110"/>
    </source>
</evidence>
<dbReference type="Pfam" id="PF00512">
    <property type="entry name" value="HisKA"/>
    <property type="match status" value="1"/>
</dbReference>
<dbReference type="InterPro" id="IPR003661">
    <property type="entry name" value="HisK_dim/P_dom"/>
</dbReference>
<name>A0A1H6W9E9_9EURY</name>